<dbReference type="RefSeq" id="WP_246479300.1">
    <property type="nucleotide sequence ID" value="NZ_CP058214.1"/>
</dbReference>
<organism evidence="1 3">
    <name type="scientific">Kaustia mangrovi</name>
    <dbReference type="NCBI Taxonomy" id="2593653"/>
    <lineage>
        <taxon>Bacteria</taxon>
        <taxon>Pseudomonadati</taxon>
        <taxon>Pseudomonadota</taxon>
        <taxon>Alphaproteobacteria</taxon>
        <taxon>Hyphomicrobiales</taxon>
        <taxon>Parvibaculaceae</taxon>
        <taxon>Kaustia</taxon>
    </lineage>
</organism>
<keyword evidence="3" id="KW-1185">Reference proteome</keyword>
<accession>A0A7S8C6Y5</accession>
<gene>
    <name evidence="1" type="ORF">HW532_18610</name>
    <name evidence="2" type="ORF">HW532_19225</name>
</gene>
<evidence type="ECO:0000313" key="2">
    <source>
        <dbReference type="EMBL" id="QPC44644.1"/>
    </source>
</evidence>
<name>A0A7S8C6Y5_9HYPH</name>
<reference evidence="1 3" key="1">
    <citation type="submission" date="2020-06" db="EMBL/GenBank/DDBJ databases">
        <title>Genome sequence of 2 isolates from Red Sea Mangroves.</title>
        <authorList>
            <person name="Sefrji F."/>
            <person name="Michoud G."/>
            <person name="Merlino G."/>
            <person name="Daffonchio D."/>
        </authorList>
    </citation>
    <scope>NUCLEOTIDE SEQUENCE [LARGE SCALE GENOMIC DNA]</scope>
    <source>
        <strain evidence="1 3">R1DC25</strain>
    </source>
</reference>
<proteinExistence type="predicted"/>
<dbReference type="InterPro" id="IPR008861">
    <property type="entry name" value="GpX-like"/>
</dbReference>
<evidence type="ECO:0000313" key="3">
    <source>
        <dbReference type="Proteomes" id="UP000593594"/>
    </source>
</evidence>
<dbReference type="KEGG" id="kmn:HW532_18610"/>
<dbReference type="Proteomes" id="UP000593594">
    <property type="component" value="Chromosome"/>
</dbReference>
<sequence>MMARSREGDTIDLIAWREMGTTTAVEEILELNPALARLDPVLPIGTPVELPEIVPSPPVRQTVRLWD</sequence>
<dbReference type="EMBL" id="CP058214">
    <property type="protein sequence ID" value="QPC44644.1"/>
    <property type="molecule type" value="Genomic_DNA"/>
</dbReference>
<evidence type="ECO:0000313" key="1">
    <source>
        <dbReference type="EMBL" id="QPC44531.1"/>
    </source>
</evidence>
<dbReference type="Pfam" id="PF05489">
    <property type="entry name" value="Phage_tail_X"/>
    <property type="match status" value="1"/>
</dbReference>
<protein>
    <submittedName>
        <fullName evidence="1">Tail protein X</fullName>
    </submittedName>
</protein>
<dbReference type="AlphaFoldDB" id="A0A7S8C6Y5"/>
<dbReference type="EMBL" id="CP058214">
    <property type="protein sequence ID" value="QPC44531.1"/>
    <property type="molecule type" value="Genomic_DNA"/>
</dbReference>
<dbReference type="KEGG" id="kmn:HW532_19225"/>